<name>A0A183SBA2_SCHSO</name>
<reference evidence="1" key="1">
    <citation type="submission" date="2016-06" db="UniProtKB">
        <authorList>
            <consortium name="WormBaseParasite"/>
        </authorList>
    </citation>
    <scope>IDENTIFICATION</scope>
</reference>
<evidence type="ECO:0000313" key="1">
    <source>
        <dbReference type="WBParaSite" id="SSLN_0000155601-mRNA-1"/>
    </source>
</evidence>
<accession>A0A183SBA2</accession>
<sequence length="159" mass="16899">LRLMRGLAAGNDGLSARDLLQWSPGAIAGYHNIILAIGHLPAQHCICRTTLVPKVATGILPSNFCQIAVSNVVPAYLIEFLLTGGLASALLPATSVSYFDRQLGFDLAATTVDSYAYADELILFAESPHRLQQILDGLATSLYLAGMALNSAKCASFYV</sequence>
<organism evidence="1">
    <name type="scientific">Schistocephalus solidus</name>
    <name type="common">Tapeworm</name>
    <dbReference type="NCBI Taxonomy" id="70667"/>
    <lineage>
        <taxon>Eukaryota</taxon>
        <taxon>Metazoa</taxon>
        <taxon>Spiralia</taxon>
        <taxon>Lophotrochozoa</taxon>
        <taxon>Platyhelminthes</taxon>
        <taxon>Cestoda</taxon>
        <taxon>Eucestoda</taxon>
        <taxon>Diphyllobothriidea</taxon>
        <taxon>Diphyllobothriidae</taxon>
        <taxon>Schistocephalus</taxon>
    </lineage>
</organism>
<dbReference type="WBParaSite" id="SSLN_0000155601-mRNA-1">
    <property type="protein sequence ID" value="SSLN_0000155601-mRNA-1"/>
    <property type="gene ID" value="SSLN_0000155601"/>
</dbReference>
<dbReference type="AlphaFoldDB" id="A0A183SBA2"/>
<proteinExistence type="predicted"/>
<protein>
    <submittedName>
        <fullName evidence="1">Reverse transcriptase domain-containing protein</fullName>
    </submittedName>
</protein>